<evidence type="ECO:0000256" key="6">
    <source>
        <dbReference type="ARBA" id="ARBA00022536"/>
    </source>
</evidence>
<dbReference type="PANTHER" id="PTHR45742">
    <property type="entry name" value="COMPLEMENT COMPONENT C6"/>
    <property type="match status" value="1"/>
</dbReference>
<feature type="signal peptide" evidence="22">
    <location>
        <begin position="1"/>
        <end position="28"/>
    </location>
</feature>
<keyword evidence="11" id="KW-0677">Repeat</keyword>
<keyword evidence="7" id="KW-1052">Target cell membrane</keyword>
<evidence type="ECO:0000256" key="14">
    <source>
        <dbReference type="ARBA" id="ARBA00022875"/>
    </source>
</evidence>
<evidence type="ECO:0000256" key="4">
    <source>
        <dbReference type="ARBA" id="ARBA00022452"/>
    </source>
</evidence>
<comment type="caution">
    <text evidence="21">Lacks conserved residue(s) required for the propagation of feature annotation.</text>
</comment>
<keyword evidence="13" id="KW-0391">Immunity</keyword>
<comment type="similarity">
    <text evidence="3">Belongs to the complement C6/C7/C8/C9 family.</text>
</comment>
<evidence type="ECO:0000256" key="5">
    <source>
        <dbReference type="ARBA" id="ARBA00022525"/>
    </source>
</evidence>
<dbReference type="Pfam" id="PF01823">
    <property type="entry name" value="MACPF"/>
    <property type="match status" value="1"/>
</dbReference>
<evidence type="ECO:0000256" key="12">
    <source>
        <dbReference type="ARBA" id="ARBA00022852"/>
    </source>
</evidence>
<evidence type="ECO:0000256" key="7">
    <source>
        <dbReference type="ARBA" id="ARBA00022537"/>
    </source>
</evidence>
<dbReference type="InterPro" id="IPR048831">
    <property type="entry name" value="C8A_B_C6_EGF-like"/>
</dbReference>
<evidence type="ECO:0000256" key="11">
    <source>
        <dbReference type="ARBA" id="ARBA00022737"/>
    </source>
</evidence>
<evidence type="ECO:0000256" key="3">
    <source>
        <dbReference type="ARBA" id="ARBA00009214"/>
    </source>
</evidence>
<evidence type="ECO:0000256" key="22">
    <source>
        <dbReference type="SAM" id="SignalP"/>
    </source>
</evidence>
<dbReference type="SMART" id="SM00192">
    <property type="entry name" value="LDLa"/>
    <property type="match status" value="1"/>
</dbReference>
<dbReference type="GO" id="GO:0006958">
    <property type="term" value="P:complement activation, classical pathway"/>
    <property type="evidence" value="ECO:0007669"/>
    <property type="project" value="UniProtKB-KW"/>
</dbReference>
<dbReference type="Gene3D" id="2.20.100.10">
    <property type="entry name" value="Thrombospondin type-1 (TSP1) repeat"/>
    <property type="match status" value="2"/>
</dbReference>
<dbReference type="InterPro" id="IPR036055">
    <property type="entry name" value="LDL_receptor-like_sf"/>
</dbReference>
<proteinExistence type="inferred from homology"/>
<dbReference type="PROSITE" id="PS50068">
    <property type="entry name" value="LDLRA_2"/>
    <property type="match status" value="1"/>
</dbReference>
<dbReference type="EMBL" id="OX395131">
    <property type="protein sequence ID" value="CAI5777073.1"/>
    <property type="molecule type" value="Genomic_DNA"/>
</dbReference>
<dbReference type="PRINTS" id="PR01705">
    <property type="entry name" value="TSP1REPEAT"/>
</dbReference>
<keyword evidence="9" id="KW-0812">Transmembrane</keyword>
<keyword evidence="18" id="KW-0179">Complement alternate pathway</keyword>
<dbReference type="GO" id="GO:0031640">
    <property type="term" value="P:killing of cells of another organism"/>
    <property type="evidence" value="ECO:0007669"/>
    <property type="project" value="UniProtKB-KW"/>
</dbReference>
<evidence type="ECO:0000256" key="10">
    <source>
        <dbReference type="ARBA" id="ARBA00022729"/>
    </source>
</evidence>
<evidence type="ECO:0000313" key="24">
    <source>
        <dbReference type="EMBL" id="CAI5777073.1"/>
    </source>
</evidence>
<dbReference type="SUPFAM" id="SSF57424">
    <property type="entry name" value="LDL receptor-like module"/>
    <property type="match status" value="1"/>
</dbReference>
<feature type="chain" id="PRO_5041325887" evidence="22">
    <location>
        <begin position="29"/>
        <end position="598"/>
    </location>
</feature>
<evidence type="ECO:0000256" key="20">
    <source>
        <dbReference type="ARBA" id="ARBA00023298"/>
    </source>
</evidence>
<evidence type="ECO:0000313" key="25">
    <source>
        <dbReference type="Proteomes" id="UP001178461"/>
    </source>
</evidence>
<evidence type="ECO:0000256" key="1">
    <source>
        <dbReference type="ARBA" id="ARBA00004276"/>
    </source>
</evidence>
<dbReference type="InterPro" id="IPR020863">
    <property type="entry name" value="MACPF_CS"/>
</dbReference>
<dbReference type="CDD" id="cd00112">
    <property type="entry name" value="LDLa"/>
    <property type="match status" value="1"/>
</dbReference>
<keyword evidence="20" id="KW-1053">Target membrane</keyword>
<evidence type="ECO:0000256" key="2">
    <source>
        <dbReference type="ARBA" id="ARBA00004613"/>
    </source>
</evidence>
<dbReference type="InterPro" id="IPR000884">
    <property type="entry name" value="TSP1_rpt"/>
</dbReference>
<evidence type="ECO:0000256" key="21">
    <source>
        <dbReference type="PROSITE-ProRule" id="PRU00124"/>
    </source>
</evidence>
<dbReference type="Pfam" id="PF21195">
    <property type="entry name" value="EGF_C8A_B_C6"/>
    <property type="match status" value="1"/>
</dbReference>
<sequence length="598" mass="67173">MWFHLSRLFPPMILLIAYLLSCQDTVAARSKLTGLPSQRRSRRQAGTPAPIDCRLSQWSGWTECFPCQGRKHRYRTLQQPAKYKGSICTGHLWNEVACQSAGECIVSQDCGADFRCEETGRCIKRHLVCNGEPDCRDQSDEASCEDAERFCDDLDPVPGISKVAQGYNILTQKEAQIVYDPAFYGGQCESVYNGEWRELKYDAACERLYYGDDEKYFRKPYNIHYYQFLAHADSGFSSEYFDDAKDLLNAIKKDTSRSYGFTFGISPEDVPLTLSIGIGLSKGQGTLRNFTEYAAKNVGFIRALTKVQTARFKMRRDDIVLDEEMLQSLMELPDRYNYGMYARFINEYGTHFMTSGTMGGIFEYILVVNKDEMRKKGVTRDMVSSCFGGSLGLSYNLDDADITIGAKVSFERCSKDAGQNTDTQKEKAVIEDIIPRVRGGDAASIGRLMGSWNANAYRYWGRSLKLNPTVIDFELQPITEILPRTNLANTEAKRQNLKRALDEYLIEFSACRCGPCQNNGEPVLMGSSCVCECQQGSEGPACENTRQRGRPTDGGWSCWTPWTPCQAGSRRRTRQCINPVPQNGGAMCAGKSVEIQGC</sequence>
<dbReference type="PROSITE" id="PS51412">
    <property type="entry name" value="MACPF_2"/>
    <property type="match status" value="1"/>
</dbReference>
<keyword evidence="14" id="KW-0180">Complement pathway</keyword>
<dbReference type="Gene3D" id="4.10.400.10">
    <property type="entry name" value="Low-density Lipoprotein Receptor"/>
    <property type="match status" value="1"/>
</dbReference>
<evidence type="ECO:0000256" key="9">
    <source>
        <dbReference type="ARBA" id="ARBA00022692"/>
    </source>
</evidence>
<dbReference type="Pfam" id="PF00057">
    <property type="entry name" value="Ldl_recept_a"/>
    <property type="match status" value="1"/>
</dbReference>
<dbReference type="GO" id="GO:0006957">
    <property type="term" value="P:complement activation, alternative pathway"/>
    <property type="evidence" value="ECO:0007669"/>
    <property type="project" value="UniProtKB-KW"/>
</dbReference>
<evidence type="ECO:0000256" key="15">
    <source>
        <dbReference type="ARBA" id="ARBA00023058"/>
    </source>
</evidence>
<evidence type="ECO:0000256" key="19">
    <source>
        <dbReference type="ARBA" id="ARBA00023180"/>
    </source>
</evidence>
<dbReference type="InterPro" id="IPR023415">
    <property type="entry name" value="LDLR_class-A_CS"/>
</dbReference>
<keyword evidence="5" id="KW-0964">Secreted</keyword>
<reference evidence="24" key="1">
    <citation type="submission" date="2022-12" db="EMBL/GenBank/DDBJ databases">
        <authorList>
            <person name="Alioto T."/>
            <person name="Alioto T."/>
            <person name="Gomez Garrido J."/>
        </authorList>
    </citation>
    <scope>NUCLEOTIDE SEQUENCE</scope>
</reference>
<dbReference type="GO" id="GO:0044218">
    <property type="term" value="C:other organism cell membrane"/>
    <property type="evidence" value="ECO:0007669"/>
    <property type="project" value="UniProtKB-KW"/>
</dbReference>
<dbReference type="PRINTS" id="PR00764">
    <property type="entry name" value="COMPLEMENTC9"/>
</dbReference>
<name>A0AA35KGV7_9SAUR</name>
<evidence type="ECO:0000256" key="18">
    <source>
        <dbReference type="ARBA" id="ARBA00023162"/>
    </source>
</evidence>
<dbReference type="GO" id="GO:0005579">
    <property type="term" value="C:membrane attack complex"/>
    <property type="evidence" value="ECO:0007669"/>
    <property type="project" value="UniProtKB-KW"/>
</dbReference>
<evidence type="ECO:0000259" key="23">
    <source>
        <dbReference type="PROSITE" id="PS51412"/>
    </source>
</evidence>
<comment type="subcellular location">
    <subcellularLocation>
        <location evidence="2">Secreted</location>
    </subcellularLocation>
    <subcellularLocation>
        <location evidence="1">Target cell membrane</location>
        <topology evidence="1">Multi-pass membrane protein</topology>
    </subcellularLocation>
</comment>
<feature type="domain" description="MACPF" evidence="23">
    <location>
        <begin position="147"/>
        <end position="512"/>
    </location>
</feature>
<protein>
    <submittedName>
        <fullName evidence="24">Complement component C8 alpha chain</fullName>
    </submittedName>
</protein>
<dbReference type="AlphaFoldDB" id="A0AA35KGV7"/>
<dbReference type="SUPFAM" id="SSF57184">
    <property type="entry name" value="Growth factor receptor domain"/>
    <property type="match status" value="1"/>
</dbReference>
<dbReference type="PROSITE" id="PS50092">
    <property type="entry name" value="TSP1"/>
    <property type="match status" value="2"/>
</dbReference>
<keyword evidence="19" id="KW-0325">Glycoprotein</keyword>
<keyword evidence="10 22" id="KW-0732">Signal</keyword>
<dbReference type="InterPro" id="IPR002172">
    <property type="entry name" value="LDrepeatLR_classA_rpt"/>
</dbReference>
<keyword evidence="17 21" id="KW-1015">Disulfide bond</keyword>
<dbReference type="SMART" id="SM00457">
    <property type="entry name" value="MACPF"/>
    <property type="match status" value="1"/>
</dbReference>
<evidence type="ECO:0000256" key="17">
    <source>
        <dbReference type="ARBA" id="ARBA00023157"/>
    </source>
</evidence>
<dbReference type="Proteomes" id="UP001178461">
    <property type="component" value="Chromosome 6"/>
</dbReference>
<dbReference type="GO" id="GO:0005576">
    <property type="term" value="C:extracellular region"/>
    <property type="evidence" value="ECO:0007669"/>
    <property type="project" value="UniProtKB-SubCell"/>
</dbReference>
<gene>
    <name evidence="24" type="ORF">PODLI_1B009753</name>
</gene>
<evidence type="ECO:0000256" key="16">
    <source>
        <dbReference type="ARBA" id="ARBA00023136"/>
    </source>
</evidence>
<dbReference type="PROSITE" id="PS00279">
    <property type="entry name" value="MACPF_1"/>
    <property type="match status" value="1"/>
</dbReference>
<dbReference type="InterPro" id="IPR020864">
    <property type="entry name" value="MACPF"/>
</dbReference>
<dbReference type="PROSITE" id="PS01209">
    <property type="entry name" value="LDLRA_1"/>
    <property type="match status" value="1"/>
</dbReference>
<feature type="disulfide bond" evidence="21">
    <location>
        <begin position="129"/>
        <end position="144"/>
    </location>
</feature>
<dbReference type="SUPFAM" id="SSF82895">
    <property type="entry name" value="TSP-1 type 1 repeat"/>
    <property type="match status" value="2"/>
</dbReference>
<dbReference type="PANTHER" id="PTHR45742:SF1">
    <property type="entry name" value="COMPLEMENT COMPONENT C8 ALPHA CHAIN"/>
    <property type="match status" value="1"/>
</dbReference>
<feature type="disulfide bond" evidence="21">
    <location>
        <begin position="110"/>
        <end position="122"/>
    </location>
</feature>
<dbReference type="InterPro" id="IPR009030">
    <property type="entry name" value="Growth_fac_rcpt_cys_sf"/>
</dbReference>
<evidence type="ECO:0000256" key="13">
    <source>
        <dbReference type="ARBA" id="ARBA00022859"/>
    </source>
</evidence>
<keyword evidence="8" id="KW-0399">Innate immunity</keyword>
<keyword evidence="15" id="KW-0473">Membrane attack complex</keyword>
<keyword evidence="12" id="KW-0204">Cytolysis</keyword>
<keyword evidence="6" id="KW-0245">EGF-like domain</keyword>
<dbReference type="InterPro" id="IPR001862">
    <property type="entry name" value="MAC_perforin"/>
</dbReference>
<evidence type="ECO:0000256" key="8">
    <source>
        <dbReference type="ARBA" id="ARBA00022588"/>
    </source>
</evidence>
<keyword evidence="4" id="KW-1134">Transmembrane beta strand</keyword>
<keyword evidence="16" id="KW-0472">Membrane</keyword>
<organism evidence="24 25">
    <name type="scientific">Podarcis lilfordi</name>
    <name type="common">Lilford's wall lizard</name>
    <dbReference type="NCBI Taxonomy" id="74358"/>
    <lineage>
        <taxon>Eukaryota</taxon>
        <taxon>Metazoa</taxon>
        <taxon>Chordata</taxon>
        <taxon>Craniata</taxon>
        <taxon>Vertebrata</taxon>
        <taxon>Euteleostomi</taxon>
        <taxon>Lepidosauria</taxon>
        <taxon>Squamata</taxon>
        <taxon>Bifurcata</taxon>
        <taxon>Unidentata</taxon>
        <taxon>Episquamata</taxon>
        <taxon>Laterata</taxon>
        <taxon>Lacertibaenia</taxon>
        <taxon>Lacertidae</taxon>
        <taxon>Podarcis</taxon>
    </lineage>
</organism>
<accession>A0AA35KGV7</accession>
<keyword evidence="25" id="KW-1185">Reference proteome</keyword>
<dbReference type="InterPro" id="IPR036383">
    <property type="entry name" value="TSP1_rpt_sf"/>
</dbReference>